<evidence type="ECO:0000313" key="5">
    <source>
        <dbReference type="Proteomes" id="UP000492821"/>
    </source>
</evidence>
<keyword evidence="5" id="KW-1185">Reference proteome</keyword>
<dbReference type="InterPro" id="IPR010334">
    <property type="entry name" value="Dcp1"/>
</dbReference>
<organism evidence="5 6">
    <name type="scientific">Panagrellus redivivus</name>
    <name type="common">Microworm</name>
    <dbReference type="NCBI Taxonomy" id="6233"/>
    <lineage>
        <taxon>Eukaryota</taxon>
        <taxon>Metazoa</taxon>
        <taxon>Ecdysozoa</taxon>
        <taxon>Nematoda</taxon>
        <taxon>Chromadorea</taxon>
        <taxon>Rhabditida</taxon>
        <taxon>Tylenchina</taxon>
        <taxon>Panagrolaimomorpha</taxon>
        <taxon>Panagrolaimoidea</taxon>
        <taxon>Panagrolaimidae</taxon>
        <taxon>Panagrellus</taxon>
    </lineage>
</organism>
<dbReference type="Proteomes" id="UP000492821">
    <property type="component" value="Unassembled WGS sequence"/>
</dbReference>
<feature type="region of interest" description="Disordered" evidence="4">
    <location>
        <begin position="142"/>
        <end position="174"/>
    </location>
</feature>
<dbReference type="WBParaSite" id="Pan_g9280.t1">
    <property type="protein sequence ID" value="Pan_g9280.t1"/>
    <property type="gene ID" value="Pan_g9280"/>
</dbReference>
<dbReference type="Pfam" id="PF06058">
    <property type="entry name" value="DCP1"/>
    <property type="match status" value="1"/>
</dbReference>
<dbReference type="GO" id="GO:0000290">
    <property type="term" value="P:deadenylation-dependent decapping of nuclear-transcribed mRNA"/>
    <property type="evidence" value="ECO:0007669"/>
    <property type="project" value="InterPro"/>
</dbReference>
<comment type="similarity">
    <text evidence="2">Belongs to the DCP1 family.</text>
</comment>
<evidence type="ECO:0000313" key="6">
    <source>
        <dbReference type="WBParaSite" id="Pan_g9280.t1"/>
    </source>
</evidence>
<dbReference type="GO" id="GO:0008047">
    <property type="term" value="F:enzyme activator activity"/>
    <property type="evidence" value="ECO:0007669"/>
    <property type="project" value="InterPro"/>
</dbReference>
<evidence type="ECO:0000256" key="3">
    <source>
        <dbReference type="ARBA" id="ARBA00022490"/>
    </source>
</evidence>
<sequence>MSNLVTLQRISGPCEGTSIFSIHVGAVDKFDRNTRVWSERLCYGPVALRRLPGSSKLIIQVSNRLNIESLRLDIDSETLLYRDGPTLMFRTTQNEIYGLVCKEHDMDALQREIGAFFAASEAQKAVVAPVQPTVEQVHFSRPHEDVVRSMTSPKKSTNLTPRPHRLNSSEKENTAMPLTSPLRSVHIASGNGSPLPAPRAPPLSWNGSSAFVPGSVFRRAAAINMSPGGQGFRGRGRLSNG</sequence>
<name>A0A7E5A1M8_PANRE</name>
<dbReference type="Gene3D" id="2.30.29.30">
    <property type="entry name" value="Pleckstrin-homology domain (PH domain)/Phosphotyrosine-binding domain (PTB)"/>
    <property type="match status" value="1"/>
</dbReference>
<dbReference type="AlphaFoldDB" id="A0A7E5A1M8"/>
<proteinExistence type="inferred from homology"/>
<comment type="subcellular location">
    <subcellularLocation>
        <location evidence="1">Cytoplasm</location>
    </subcellularLocation>
</comment>
<evidence type="ECO:0000256" key="4">
    <source>
        <dbReference type="SAM" id="MobiDB-lite"/>
    </source>
</evidence>
<accession>A0A7E5A1M8</accession>
<evidence type="ECO:0000256" key="1">
    <source>
        <dbReference type="ARBA" id="ARBA00004496"/>
    </source>
</evidence>
<dbReference type="InterPro" id="IPR011993">
    <property type="entry name" value="PH-like_dom_sf"/>
</dbReference>
<dbReference type="GO" id="GO:0005737">
    <property type="term" value="C:cytoplasm"/>
    <property type="evidence" value="ECO:0007669"/>
    <property type="project" value="UniProtKB-SubCell"/>
</dbReference>
<reference evidence="6" key="2">
    <citation type="submission" date="2020-10" db="UniProtKB">
        <authorList>
            <consortium name="WormBaseParasite"/>
        </authorList>
    </citation>
    <scope>IDENTIFICATION</scope>
</reference>
<reference evidence="5" key="1">
    <citation type="journal article" date="2013" name="Genetics">
        <title>The draft genome and transcriptome of Panagrellus redivivus are shaped by the harsh demands of a free-living lifestyle.</title>
        <authorList>
            <person name="Srinivasan J."/>
            <person name="Dillman A.R."/>
            <person name="Macchietto M.G."/>
            <person name="Heikkinen L."/>
            <person name="Lakso M."/>
            <person name="Fracchia K.M."/>
            <person name="Antoshechkin I."/>
            <person name="Mortazavi A."/>
            <person name="Wong G."/>
            <person name="Sternberg P.W."/>
        </authorList>
    </citation>
    <scope>NUCLEOTIDE SEQUENCE [LARGE SCALE GENOMIC DNA]</scope>
    <source>
        <strain evidence="5">MT8872</strain>
    </source>
</reference>
<feature type="compositionally biased region" description="Polar residues" evidence="4">
    <location>
        <begin position="149"/>
        <end position="160"/>
    </location>
</feature>
<protein>
    <submittedName>
        <fullName evidence="6">IRS-type PTB domain-containing protein</fullName>
    </submittedName>
</protein>
<evidence type="ECO:0000256" key="2">
    <source>
        <dbReference type="ARBA" id="ARBA00008778"/>
    </source>
</evidence>
<keyword evidence="3" id="KW-0963">Cytoplasm</keyword>